<dbReference type="EMBL" id="JAVRQU010000027">
    <property type="protein sequence ID" value="KAK5690001.1"/>
    <property type="molecule type" value="Genomic_DNA"/>
</dbReference>
<evidence type="ECO:0000313" key="1">
    <source>
        <dbReference type="EMBL" id="KAK5690001.1"/>
    </source>
</evidence>
<comment type="caution">
    <text evidence="1">The sequence shown here is derived from an EMBL/GenBank/DDBJ whole genome shotgun (WGS) entry which is preliminary data.</text>
</comment>
<reference evidence="1" key="1">
    <citation type="submission" date="2023-08" db="EMBL/GenBank/DDBJ databases">
        <title>Black Yeasts Isolated from many extreme environments.</title>
        <authorList>
            <person name="Coleine C."/>
            <person name="Stajich J.E."/>
            <person name="Selbmann L."/>
        </authorList>
    </citation>
    <scope>NUCLEOTIDE SEQUENCE</scope>
    <source>
        <strain evidence="1">CCFEE 5810</strain>
    </source>
</reference>
<gene>
    <name evidence="1" type="ORF">LTR97_012484</name>
</gene>
<evidence type="ECO:0000313" key="2">
    <source>
        <dbReference type="Proteomes" id="UP001310594"/>
    </source>
</evidence>
<name>A0AAN7ZUX3_9PEZI</name>
<dbReference type="SUPFAM" id="SSF56112">
    <property type="entry name" value="Protein kinase-like (PK-like)"/>
    <property type="match status" value="1"/>
</dbReference>
<dbReference type="InterPro" id="IPR011009">
    <property type="entry name" value="Kinase-like_dom_sf"/>
</dbReference>
<dbReference type="AlphaFoldDB" id="A0AAN7ZUX3"/>
<organism evidence="1 2">
    <name type="scientific">Elasticomyces elasticus</name>
    <dbReference type="NCBI Taxonomy" id="574655"/>
    <lineage>
        <taxon>Eukaryota</taxon>
        <taxon>Fungi</taxon>
        <taxon>Dikarya</taxon>
        <taxon>Ascomycota</taxon>
        <taxon>Pezizomycotina</taxon>
        <taxon>Dothideomycetes</taxon>
        <taxon>Dothideomycetidae</taxon>
        <taxon>Mycosphaerellales</taxon>
        <taxon>Teratosphaeriaceae</taxon>
        <taxon>Elasticomyces</taxon>
    </lineage>
</organism>
<protein>
    <submittedName>
        <fullName evidence="1">Uncharacterized protein</fullName>
    </submittedName>
</protein>
<sequence length="131" mass="14697">MVSTKAAQEIGALRWLNKCGCQHVPQLLGTSRNYNDASHTMQECLIMTKVPGITLQHAYAGLPFEERGAVRKAFKVAQNALRACGMDNGSHHTGNVLWCREEKKCYIVDFERAVFDTENNVGEPRSSWGLW</sequence>
<accession>A0AAN7ZUX3</accession>
<dbReference type="Proteomes" id="UP001310594">
    <property type="component" value="Unassembled WGS sequence"/>
</dbReference>
<proteinExistence type="predicted"/>